<gene>
    <name evidence="2" type="ORF">BGZ65_001064</name>
</gene>
<sequence length="530" mass="60745">MTGSTIAGDHMAMSPITNAFVAIFHYLDSHGYRDLPNIPGYRYLVALQPLKRYVDPFLNFVSSHRTLACIVTLLHLWMAAELIFYIMFWKKLARLQEIDRVVKGIKLKERRKELFQRCLETVNEGDGVKRWVEVWFDTGRTKQRARFEEIGRLNMIHWLAWAFWAAPFEEVSNSPANLQEMNEMIDTIEEVKKVKFEEGFNSNIDCIRLCLDPVLASHRPLVYYILLWFANALADLVFWAIGLTKHDITLNVTSDNDSRKVSREVSDLSYWYRSPVNPKNKVPLVFVQGIGIGLVQYIHFIVALTRISRPLMVIEVPYVSNRLLQTDCMTPDETYFAIEHVLKLHGHTTATFMGHSLGTMLCAAVCRANSATSQKSIVVGLILVDPICFLTHHSIAHNFAYRTPATASQLVMDLFASREIGTSWYIMRRFCWNQCVMFPIAWAKRHQKPLLCQGLLSPVLPEKTRVFLSENDNLMDMSNVAEYLKTQVGLVAQGEGKEGSELVVMKNLDHAQFLLQPHWFSSIIQAAHEC</sequence>
<dbReference type="Gene3D" id="3.40.50.1820">
    <property type="entry name" value="alpha/beta hydrolase"/>
    <property type="match status" value="1"/>
</dbReference>
<dbReference type="AlphaFoldDB" id="A0A9P6MJ90"/>
<keyword evidence="1" id="KW-0472">Membrane</keyword>
<dbReference type="PANTHER" id="PTHR37471:SF1">
    <property type="entry name" value="AB HYDROLASE-1 DOMAIN-CONTAINING PROTEIN"/>
    <property type="match status" value="1"/>
</dbReference>
<dbReference type="EMBL" id="JAAAHW010000300">
    <property type="protein sequence ID" value="KAG0004014.1"/>
    <property type="molecule type" value="Genomic_DNA"/>
</dbReference>
<organism evidence="2 3">
    <name type="scientific">Modicella reniformis</name>
    <dbReference type="NCBI Taxonomy" id="1440133"/>
    <lineage>
        <taxon>Eukaryota</taxon>
        <taxon>Fungi</taxon>
        <taxon>Fungi incertae sedis</taxon>
        <taxon>Mucoromycota</taxon>
        <taxon>Mortierellomycotina</taxon>
        <taxon>Mortierellomycetes</taxon>
        <taxon>Mortierellales</taxon>
        <taxon>Mortierellaceae</taxon>
        <taxon>Modicella</taxon>
    </lineage>
</organism>
<evidence type="ECO:0008006" key="4">
    <source>
        <dbReference type="Google" id="ProtNLM"/>
    </source>
</evidence>
<evidence type="ECO:0000313" key="2">
    <source>
        <dbReference type="EMBL" id="KAG0004014.1"/>
    </source>
</evidence>
<name>A0A9P6MJ90_9FUNG</name>
<keyword evidence="1" id="KW-0812">Transmembrane</keyword>
<dbReference type="InterPro" id="IPR029058">
    <property type="entry name" value="AB_hydrolase_fold"/>
</dbReference>
<dbReference type="Proteomes" id="UP000749646">
    <property type="component" value="Unassembled WGS sequence"/>
</dbReference>
<comment type="caution">
    <text evidence="2">The sequence shown here is derived from an EMBL/GenBank/DDBJ whole genome shotgun (WGS) entry which is preliminary data.</text>
</comment>
<dbReference type="OrthoDB" id="6431331at2759"/>
<evidence type="ECO:0000256" key="1">
    <source>
        <dbReference type="SAM" id="Phobius"/>
    </source>
</evidence>
<proteinExistence type="predicted"/>
<dbReference type="SUPFAM" id="SSF53474">
    <property type="entry name" value="alpha/beta-Hydrolases"/>
    <property type="match status" value="1"/>
</dbReference>
<accession>A0A9P6MJ90</accession>
<protein>
    <recommendedName>
        <fullName evidence="4">AB hydrolase-1 domain-containing protein</fullName>
    </recommendedName>
</protein>
<feature type="transmembrane region" description="Helical" evidence="1">
    <location>
        <begin position="65"/>
        <end position="88"/>
    </location>
</feature>
<evidence type="ECO:0000313" key="3">
    <source>
        <dbReference type="Proteomes" id="UP000749646"/>
    </source>
</evidence>
<keyword evidence="1" id="KW-1133">Transmembrane helix</keyword>
<reference evidence="2" key="1">
    <citation type="journal article" date="2020" name="Fungal Divers.">
        <title>Resolving the Mortierellaceae phylogeny through synthesis of multi-gene phylogenetics and phylogenomics.</title>
        <authorList>
            <person name="Vandepol N."/>
            <person name="Liber J."/>
            <person name="Desiro A."/>
            <person name="Na H."/>
            <person name="Kennedy M."/>
            <person name="Barry K."/>
            <person name="Grigoriev I.V."/>
            <person name="Miller A.N."/>
            <person name="O'Donnell K."/>
            <person name="Stajich J.E."/>
            <person name="Bonito G."/>
        </authorList>
    </citation>
    <scope>NUCLEOTIDE SEQUENCE</scope>
    <source>
        <strain evidence="2">MES-2147</strain>
    </source>
</reference>
<dbReference type="PANTHER" id="PTHR37471">
    <property type="entry name" value="UNNAMED PRODUCT"/>
    <property type="match status" value="1"/>
</dbReference>
<feature type="transmembrane region" description="Helical" evidence="1">
    <location>
        <begin position="282"/>
        <end position="304"/>
    </location>
</feature>
<feature type="transmembrane region" description="Helical" evidence="1">
    <location>
        <begin position="221"/>
        <end position="241"/>
    </location>
</feature>
<keyword evidence="3" id="KW-1185">Reference proteome</keyword>